<evidence type="ECO:0000313" key="3">
    <source>
        <dbReference type="Proteomes" id="UP000053660"/>
    </source>
</evidence>
<dbReference type="GO" id="GO:0005886">
    <property type="term" value="C:plasma membrane"/>
    <property type="evidence" value="ECO:0007669"/>
    <property type="project" value="TreeGrafter"/>
</dbReference>
<reference evidence="2 3" key="1">
    <citation type="submission" date="2014-03" db="EMBL/GenBank/DDBJ databases">
        <title>Draft genome of the hookworm Oesophagostomum dentatum.</title>
        <authorList>
            <person name="Mitreva M."/>
        </authorList>
    </citation>
    <scope>NUCLEOTIDE SEQUENCE [LARGE SCALE GENOMIC DNA]</scope>
    <source>
        <strain evidence="2 3">OD-Hann</strain>
    </source>
</reference>
<protein>
    <recommendedName>
        <fullName evidence="1">Apical junction molecule ajm1 alpha/beta domain-containing protein</fullName>
    </recommendedName>
</protein>
<keyword evidence="3" id="KW-1185">Reference proteome</keyword>
<dbReference type="Proteomes" id="UP000053660">
    <property type="component" value="Unassembled WGS sequence"/>
</dbReference>
<dbReference type="OrthoDB" id="6431454at2759"/>
<name>A0A0B1TPM5_OESDE</name>
<evidence type="ECO:0000313" key="2">
    <source>
        <dbReference type="EMBL" id="KHJ97355.1"/>
    </source>
</evidence>
<dbReference type="AlphaFoldDB" id="A0A0B1TPM5"/>
<dbReference type="GO" id="GO:0043296">
    <property type="term" value="C:apical junction complex"/>
    <property type="evidence" value="ECO:0007669"/>
    <property type="project" value="TreeGrafter"/>
</dbReference>
<dbReference type="PANTHER" id="PTHR21517">
    <property type="entry name" value="APICAL JUNCTION COMPONENT 1 HOMOLOG"/>
    <property type="match status" value="1"/>
</dbReference>
<evidence type="ECO:0000259" key="1">
    <source>
        <dbReference type="Pfam" id="PF26649"/>
    </source>
</evidence>
<dbReference type="GO" id="GO:0045216">
    <property type="term" value="P:cell-cell junction organization"/>
    <property type="evidence" value="ECO:0007669"/>
    <property type="project" value="InterPro"/>
</dbReference>
<feature type="domain" description="Apical junction molecule ajm1 alpha/beta" evidence="1">
    <location>
        <begin position="2"/>
        <end position="104"/>
    </location>
</feature>
<dbReference type="InterPro" id="IPR038825">
    <property type="entry name" value="Apical_junction"/>
</dbReference>
<dbReference type="EMBL" id="KN549466">
    <property type="protein sequence ID" value="KHJ97355.1"/>
    <property type="molecule type" value="Genomic_DNA"/>
</dbReference>
<sequence>MKVRRDALAQASMSKLARVSYASKGRGSVNIRLPSPHIAQAYVNHGWNALSMIPQGQLLHYYTIAELVREQKEPSLIALCRRYDPKEKFILSVSIIADIEHCPQTPPPEATDVSLPRKGYPLTHERASSTPDLFGPLALVPTDV</sequence>
<proteinExistence type="predicted"/>
<dbReference type="PANTHER" id="PTHR21517:SF3">
    <property type="entry name" value="APICAL JUNCTION COMPONENT 1 HOMOLOG"/>
    <property type="match status" value="1"/>
</dbReference>
<dbReference type="Pfam" id="PF26649">
    <property type="entry name" value="Ajm-1"/>
    <property type="match status" value="1"/>
</dbReference>
<organism evidence="2 3">
    <name type="scientific">Oesophagostomum dentatum</name>
    <name type="common">Nodular worm</name>
    <dbReference type="NCBI Taxonomy" id="61180"/>
    <lineage>
        <taxon>Eukaryota</taxon>
        <taxon>Metazoa</taxon>
        <taxon>Ecdysozoa</taxon>
        <taxon>Nematoda</taxon>
        <taxon>Chromadorea</taxon>
        <taxon>Rhabditida</taxon>
        <taxon>Rhabditina</taxon>
        <taxon>Rhabditomorpha</taxon>
        <taxon>Strongyloidea</taxon>
        <taxon>Strongylidae</taxon>
        <taxon>Oesophagostomum</taxon>
    </lineage>
</organism>
<gene>
    <name evidence="2" type="ORF">OESDEN_02671</name>
</gene>
<accession>A0A0B1TPM5</accession>
<dbReference type="InterPro" id="IPR058586">
    <property type="entry name" value="Ajm-1"/>
</dbReference>